<dbReference type="Pfam" id="PF02789">
    <property type="entry name" value="Peptidase_M17_N"/>
    <property type="match status" value="1"/>
</dbReference>
<keyword evidence="11" id="KW-1185">Reference proteome</keyword>
<feature type="binding site" evidence="8">
    <location>
        <position position="349"/>
    </location>
    <ligand>
        <name>Mn(2+)</name>
        <dbReference type="ChEBI" id="CHEBI:29035"/>
        <label>1</label>
    </ligand>
</feature>
<dbReference type="InterPro" id="IPR011356">
    <property type="entry name" value="Leucine_aapep/pepB"/>
</dbReference>
<dbReference type="Gene3D" id="3.40.220.10">
    <property type="entry name" value="Leucine Aminopeptidase, subunit E, domain 1"/>
    <property type="match status" value="1"/>
</dbReference>
<dbReference type="InterPro" id="IPR008283">
    <property type="entry name" value="Peptidase_M17_N"/>
</dbReference>
<dbReference type="PANTHER" id="PTHR11963">
    <property type="entry name" value="LEUCINE AMINOPEPTIDASE-RELATED"/>
    <property type="match status" value="1"/>
</dbReference>
<feature type="binding site" evidence="8">
    <location>
        <position position="349"/>
    </location>
    <ligand>
        <name>Mn(2+)</name>
        <dbReference type="ChEBI" id="CHEBI:29035"/>
        <label>2</label>
    </ligand>
</feature>
<keyword evidence="8" id="KW-0479">Metal-binding</keyword>
<feature type="binding site" evidence="8">
    <location>
        <position position="288"/>
    </location>
    <ligand>
        <name>Mn(2+)</name>
        <dbReference type="ChEBI" id="CHEBI:29035"/>
        <label>2</label>
    </ligand>
</feature>
<gene>
    <name evidence="8" type="primary">pepA</name>
    <name evidence="10" type="ORF">V8247_08545</name>
</gene>
<dbReference type="PRINTS" id="PR00481">
    <property type="entry name" value="LAMNOPPTDASE"/>
</dbReference>
<organism evidence="10 11">
    <name type="scientific">Candidatus Dehalogenimonas loeffleri</name>
    <dbReference type="NCBI Taxonomy" id="3127115"/>
    <lineage>
        <taxon>Bacteria</taxon>
        <taxon>Bacillati</taxon>
        <taxon>Chloroflexota</taxon>
        <taxon>Dehalococcoidia</taxon>
        <taxon>Dehalococcoidales</taxon>
        <taxon>Dehalococcoidaceae</taxon>
        <taxon>Dehalogenimonas</taxon>
    </lineage>
</organism>
<protein>
    <recommendedName>
        <fullName evidence="8">Probable cytosol aminopeptidase</fullName>
        <ecNumber evidence="8">3.4.11.1</ecNumber>
    </recommendedName>
    <alternativeName>
        <fullName evidence="8">Leucine aminopeptidase</fullName>
        <shortName evidence="8">LAP</shortName>
        <ecNumber evidence="8">3.4.11.10</ecNumber>
    </alternativeName>
    <alternativeName>
        <fullName evidence="8">Leucyl aminopeptidase</fullName>
    </alternativeName>
</protein>
<keyword evidence="8" id="KW-0963">Cytoplasm</keyword>
<reference evidence="10 11" key="1">
    <citation type="submission" date="2024-03" db="EMBL/GenBank/DDBJ databases">
        <title>A Dehalogenimonas Isolated from Estuarine Sediments Dihaloeliminates Chlorinated Alkanes.</title>
        <authorList>
            <person name="Yang Y."/>
            <person name="Wang H."/>
        </authorList>
    </citation>
    <scope>NUCLEOTIDE SEQUENCE [LARGE SCALE GENOMIC DNA]</scope>
    <source>
        <strain evidence="10 11">W</strain>
    </source>
</reference>
<keyword evidence="6 8" id="KW-0378">Hydrolase</keyword>
<feature type="active site" evidence="8">
    <location>
        <position position="277"/>
    </location>
</feature>
<feature type="binding site" evidence="8">
    <location>
        <position position="270"/>
    </location>
    <ligand>
        <name>Mn(2+)</name>
        <dbReference type="ChEBI" id="CHEBI:29035"/>
        <label>2</label>
    </ligand>
</feature>
<dbReference type="InterPro" id="IPR000819">
    <property type="entry name" value="Peptidase_M17_C"/>
</dbReference>
<dbReference type="CDD" id="cd00433">
    <property type="entry name" value="Peptidase_M17"/>
    <property type="match status" value="1"/>
</dbReference>
<evidence type="ECO:0000256" key="2">
    <source>
        <dbReference type="ARBA" id="ARBA00000967"/>
    </source>
</evidence>
<dbReference type="EC" id="3.4.11.1" evidence="8"/>
<dbReference type="NCBIfam" id="NF002073">
    <property type="entry name" value="PRK00913.1-2"/>
    <property type="match status" value="1"/>
</dbReference>
<feature type="active site" evidence="8">
    <location>
        <position position="351"/>
    </location>
</feature>
<dbReference type="PROSITE" id="PS00631">
    <property type="entry name" value="CYTOSOL_AP"/>
    <property type="match status" value="1"/>
</dbReference>
<comment type="catalytic activity">
    <reaction evidence="2 8">
        <text>Release of an N-terminal amino acid, preferentially leucine, but not glutamic or aspartic acids.</text>
        <dbReference type="EC" id="3.4.11.10"/>
    </reaction>
</comment>
<accession>A0ABZ2J827</accession>
<evidence type="ECO:0000313" key="11">
    <source>
        <dbReference type="Proteomes" id="UP001375370"/>
    </source>
</evidence>
<dbReference type="NCBIfam" id="NF002074">
    <property type="entry name" value="PRK00913.1-4"/>
    <property type="match status" value="1"/>
</dbReference>
<feature type="binding site" evidence="8">
    <location>
        <position position="347"/>
    </location>
    <ligand>
        <name>Mn(2+)</name>
        <dbReference type="ChEBI" id="CHEBI:29035"/>
        <label>1</label>
    </ligand>
</feature>
<evidence type="ECO:0000256" key="8">
    <source>
        <dbReference type="HAMAP-Rule" id="MF_00181"/>
    </source>
</evidence>
<dbReference type="InterPro" id="IPR043472">
    <property type="entry name" value="Macro_dom-like"/>
</dbReference>
<evidence type="ECO:0000256" key="3">
    <source>
        <dbReference type="ARBA" id="ARBA00009528"/>
    </source>
</evidence>
<dbReference type="SUPFAM" id="SSF52949">
    <property type="entry name" value="Macro domain-like"/>
    <property type="match status" value="1"/>
</dbReference>
<feature type="binding site" evidence="8">
    <location>
        <position position="270"/>
    </location>
    <ligand>
        <name>Mn(2+)</name>
        <dbReference type="ChEBI" id="CHEBI:29035"/>
        <label>1</label>
    </ligand>
</feature>
<comment type="cofactor">
    <cofactor evidence="8">
        <name>Mn(2+)</name>
        <dbReference type="ChEBI" id="CHEBI:29035"/>
    </cofactor>
    <text evidence="8">Binds 2 manganese ions per subunit.</text>
</comment>
<evidence type="ECO:0000313" key="10">
    <source>
        <dbReference type="EMBL" id="WWX25291.1"/>
    </source>
</evidence>
<dbReference type="Gene3D" id="3.40.630.10">
    <property type="entry name" value="Zn peptidases"/>
    <property type="match status" value="1"/>
</dbReference>
<evidence type="ECO:0000259" key="9">
    <source>
        <dbReference type="PROSITE" id="PS00631"/>
    </source>
</evidence>
<comment type="catalytic activity">
    <reaction evidence="1 8">
        <text>Release of an N-terminal amino acid, Xaa-|-Yaa-, in which Xaa is preferably Leu, but may be other amino acids including Pro although not Arg or Lys, and Yaa may be Pro. Amino acid amides and methyl esters are also readily hydrolyzed, but rates on arylamides are exceedingly low.</text>
        <dbReference type="EC" id="3.4.11.1"/>
    </reaction>
</comment>
<name>A0ABZ2J827_9CHLR</name>
<comment type="similarity">
    <text evidence="3 8">Belongs to the peptidase M17 family.</text>
</comment>
<comment type="function">
    <text evidence="7 8">Presumably involved in the processing and regular turnover of intracellular proteins. Catalyzes the removal of unsubstituted N-terminal amino acids from various peptides.</text>
</comment>
<dbReference type="Pfam" id="PF00883">
    <property type="entry name" value="Peptidase_M17"/>
    <property type="match status" value="1"/>
</dbReference>
<dbReference type="EC" id="3.4.11.10" evidence="8"/>
<sequence length="499" mass="52878">MDIKLITTEFEQIQADAVIVGVFEITTDDSEATNWDKSLVQLIQRLRQKKEIKGTLGELTTIHGLAPTGTGKFIVLGLGKQDILTLARLRSAVADACRAVQRAHGYELVIALPKTGMTGEQTGSAIAQGALLGTYRFTRHQTKEPEYGQLKSVGVIGAGDFTAEAFEQGLKKGQAVADGIVMARDMANEPSNHMTPAHMAEAALKLTSIPGLKVEVLERADMVKMGMGGLLGVSSGSSAVNPPKLIVIRYKGRTANDWDLGLVGKGLTFDSGGISIKPSEKMEEMKFDMSGGASVIGAMSAIGRLKLPLNVIAAVPATENMPDGGAFKPGDVLKMYSGKTVEVISTDAEGRLILADALTFVDRENPKALIDVATLTGAVIIALGTQASAAVTNNEALLQKVIKAGESAGERVWQLPGWDEYRDQYKSDYADIKNVGGRPAGTITAGLFLSEFINPQTPWVHLDIAGTAWGDKEKGHLTKGSSGVPVATLVNLAEMLIPV</sequence>
<dbReference type="GO" id="GO:0004177">
    <property type="term" value="F:aminopeptidase activity"/>
    <property type="evidence" value="ECO:0007669"/>
    <property type="project" value="UniProtKB-KW"/>
</dbReference>
<feature type="binding site" evidence="8">
    <location>
        <position position="265"/>
    </location>
    <ligand>
        <name>Mn(2+)</name>
        <dbReference type="ChEBI" id="CHEBI:29035"/>
        <label>2</label>
    </ligand>
</feature>
<evidence type="ECO:0000256" key="1">
    <source>
        <dbReference type="ARBA" id="ARBA00000135"/>
    </source>
</evidence>
<keyword evidence="4 8" id="KW-0031">Aminopeptidase</keyword>
<dbReference type="InterPro" id="IPR023042">
    <property type="entry name" value="Peptidase_M17_leu_NH2_pept"/>
</dbReference>
<dbReference type="SUPFAM" id="SSF53187">
    <property type="entry name" value="Zn-dependent exopeptidases"/>
    <property type="match status" value="1"/>
</dbReference>
<dbReference type="EMBL" id="CP146612">
    <property type="protein sequence ID" value="WWX25291.1"/>
    <property type="molecule type" value="Genomic_DNA"/>
</dbReference>
<evidence type="ECO:0000256" key="6">
    <source>
        <dbReference type="ARBA" id="ARBA00022801"/>
    </source>
</evidence>
<dbReference type="Proteomes" id="UP001375370">
    <property type="component" value="Chromosome"/>
</dbReference>
<evidence type="ECO:0000256" key="5">
    <source>
        <dbReference type="ARBA" id="ARBA00022670"/>
    </source>
</evidence>
<dbReference type="RefSeq" id="WP_338737431.1">
    <property type="nucleotide sequence ID" value="NZ_CP146612.1"/>
</dbReference>
<dbReference type="PANTHER" id="PTHR11963:SF23">
    <property type="entry name" value="CYTOSOL AMINOPEPTIDASE"/>
    <property type="match status" value="1"/>
</dbReference>
<dbReference type="NCBIfam" id="NF002083">
    <property type="entry name" value="PRK00913.3-5"/>
    <property type="match status" value="1"/>
</dbReference>
<comment type="subcellular location">
    <subcellularLocation>
        <location evidence="8">Cytoplasm</location>
    </subcellularLocation>
</comment>
<dbReference type="HAMAP" id="MF_00181">
    <property type="entry name" value="Cytosol_peptidase_M17"/>
    <property type="match status" value="1"/>
</dbReference>
<keyword evidence="5 8" id="KW-0645">Protease</keyword>
<proteinExistence type="inferred from homology"/>
<evidence type="ECO:0000256" key="4">
    <source>
        <dbReference type="ARBA" id="ARBA00022438"/>
    </source>
</evidence>
<feature type="domain" description="Cytosol aminopeptidase" evidence="9">
    <location>
        <begin position="345"/>
        <end position="352"/>
    </location>
</feature>
<evidence type="ECO:0000256" key="7">
    <source>
        <dbReference type="ARBA" id="ARBA00049972"/>
    </source>
</evidence>
<keyword evidence="8" id="KW-0464">Manganese</keyword>